<name>A0A820SXR9_9BILA</name>
<protein>
    <submittedName>
        <fullName evidence="3">Uncharacterized protein</fullName>
    </submittedName>
</protein>
<feature type="coiled-coil region" evidence="1">
    <location>
        <begin position="4"/>
        <end position="52"/>
    </location>
</feature>
<reference evidence="3" key="1">
    <citation type="submission" date="2021-02" db="EMBL/GenBank/DDBJ databases">
        <authorList>
            <person name="Nowell W R."/>
        </authorList>
    </citation>
    <scope>NUCLEOTIDE SEQUENCE</scope>
</reference>
<organism evidence="3 4">
    <name type="scientific">Rotaria magnacalcarata</name>
    <dbReference type="NCBI Taxonomy" id="392030"/>
    <lineage>
        <taxon>Eukaryota</taxon>
        <taxon>Metazoa</taxon>
        <taxon>Spiralia</taxon>
        <taxon>Gnathifera</taxon>
        <taxon>Rotifera</taxon>
        <taxon>Eurotatoria</taxon>
        <taxon>Bdelloidea</taxon>
        <taxon>Philodinida</taxon>
        <taxon>Philodinidae</taxon>
        <taxon>Rotaria</taxon>
    </lineage>
</organism>
<sequence length="142" mass="16240">MSAISTKENEVREVNNQLAAIESRLAHALANINQAENEVRNKVNELGNADRELAVEQEKLEKARYCGRRKKRFLGRAWRRFRNNVIKPIIRPVCAVLNYGGINRARERRGGAQGAVNAARENLANRQRELKRQRVEQVNLGN</sequence>
<gene>
    <name evidence="3" type="ORF">OVN521_LOCUS38491</name>
    <name evidence="2" type="ORF">WKI299_LOCUS8150</name>
</gene>
<dbReference type="EMBL" id="CAJNRF010002561">
    <property type="protein sequence ID" value="CAF2039801.1"/>
    <property type="molecule type" value="Genomic_DNA"/>
</dbReference>
<proteinExistence type="predicted"/>
<dbReference type="Proteomes" id="UP000663866">
    <property type="component" value="Unassembled WGS sequence"/>
</dbReference>
<keyword evidence="1" id="KW-0175">Coiled coil</keyword>
<accession>A0A820SXR9</accession>
<evidence type="ECO:0000313" key="3">
    <source>
        <dbReference type="EMBL" id="CAF4461777.1"/>
    </source>
</evidence>
<keyword evidence="4" id="KW-1185">Reference proteome</keyword>
<dbReference type="AlphaFoldDB" id="A0A820SXR9"/>
<comment type="caution">
    <text evidence="3">The sequence shown here is derived from an EMBL/GenBank/DDBJ whole genome shotgun (WGS) entry which is preliminary data.</text>
</comment>
<dbReference type="EMBL" id="CAJOBG010047754">
    <property type="protein sequence ID" value="CAF4461777.1"/>
    <property type="molecule type" value="Genomic_DNA"/>
</dbReference>
<dbReference type="Proteomes" id="UP000663856">
    <property type="component" value="Unassembled WGS sequence"/>
</dbReference>
<evidence type="ECO:0000256" key="1">
    <source>
        <dbReference type="SAM" id="Coils"/>
    </source>
</evidence>
<evidence type="ECO:0000313" key="4">
    <source>
        <dbReference type="Proteomes" id="UP000663866"/>
    </source>
</evidence>
<evidence type="ECO:0000313" key="2">
    <source>
        <dbReference type="EMBL" id="CAF2039801.1"/>
    </source>
</evidence>